<organism evidence="3">
    <name type="scientific">hydrothermal vent metagenome</name>
    <dbReference type="NCBI Taxonomy" id="652676"/>
    <lineage>
        <taxon>unclassified sequences</taxon>
        <taxon>metagenomes</taxon>
        <taxon>ecological metagenomes</taxon>
    </lineage>
</organism>
<reference evidence="3" key="1">
    <citation type="submission" date="2018-06" db="EMBL/GenBank/DDBJ databases">
        <authorList>
            <person name="Zhirakovskaya E."/>
        </authorList>
    </citation>
    <scope>NUCLEOTIDE SEQUENCE</scope>
</reference>
<feature type="non-terminal residue" evidence="3">
    <location>
        <position position="1"/>
    </location>
</feature>
<dbReference type="GO" id="GO:0008320">
    <property type="term" value="F:protein transmembrane transporter activity"/>
    <property type="evidence" value="ECO:0007669"/>
    <property type="project" value="TreeGrafter"/>
</dbReference>
<feature type="region of interest" description="Disordered" evidence="1">
    <location>
        <begin position="76"/>
        <end position="96"/>
    </location>
</feature>
<evidence type="ECO:0000313" key="3">
    <source>
        <dbReference type="EMBL" id="VAX08124.1"/>
    </source>
</evidence>
<feature type="domain" description="Haemolysin activator HlyB C-terminal" evidence="2">
    <location>
        <begin position="4"/>
        <end position="225"/>
    </location>
</feature>
<accession>A0A3B1B7Z7</accession>
<evidence type="ECO:0000256" key="1">
    <source>
        <dbReference type="SAM" id="MobiDB-lite"/>
    </source>
</evidence>
<dbReference type="EMBL" id="UOFY01000026">
    <property type="protein sequence ID" value="VAX08124.1"/>
    <property type="molecule type" value="Genomic_DNA"/>
</dbReference>
<dbReference type="PANTHER" id="PTHR34597">
    <property type="entry name" value="SLR1661 PROTEIN"/>
    <property type="match status" value="1"/>
</dbReference>
<sequence>QVYWRRSFQRNRLFNLYGLFQFSRKSAELGITEGEDRADKLTVLSAETGFDWSTATRSHLGSGRIQYSQGFDGLLGAQEPTSDPAQTETSRRGGSGNYAAGEFTKINVDYDHWFNINRDSTLHFSFRSQFSDDMLTSLEQMPIGGPNSVRAYSASEFLRDKAFSTSLEWMQSAPGFADWKSFNNRRWGDTLKVVLFADYATGWLNDPLASEREEVSLSGVGAGLRLNIDKFSARFDVSKAISDEVVGNDRSPQYYFEMNYGFY</sequence>
<dbReference type="InterPro" id="IPR051544">
    <property type="entry name" value="TPS_OM_transporter"/>
</dbReference>
<gene>
    <name evidence="3" type="ORF">MNBD_GAMMA25-1171</name>
</gene>
<evidence type="ECO:0000259" key="2">
    <source>
        <dbReference type="Pfam" id="PF03865"/>
    </source>
</evidence>
<dbReference type="GO" id="GO:0098046">
    <property type="term" value="C:type V protein secretion system complex"/>
    <property type="evidence" value="ECO:0007669"/>
    <property type="project" value="TreeGrafter"/>
</dbReference>
<dbReference type="GO" id="GO:0046819">
    <property type="term" value="P:protein secretion by the type V secretion system"/>
    <property type="evidence" value="ECO:0007669"/>
    <property type="project" value="TreeGrafter"/>
</dbReference>
<dbReference type="AlphaFoldDB" id="A0A3B1B7Z7"/>
<protein>
    <recommendedName>
        <fullName evidence="2">Haemolysin activator HlyB C-terminal domain-containing protein</fullName>
    </recommendedName>
</protein>
<dbReference type="InterPro" id="IPR005565">
    <property type="entry name" value="Hemolysn_activator_HlyB_C"/>
</dbReference>
<name>A0A3B1B7Z7_9ZZZZ</name>
<dbReference type="Pfam" id="PF03865">
    <property type="entry name" value="ShlB"/>
    <property type="match status" value="1"/>
</dbReference>
<feature type="compositionally biased region" description="Polar residues" evidence="1">
    <location>
        <begin position="79"/>
        <end position="88"/>
    </location>
</feature>
<proteinExistence type="predicted"/>
<dbReference type="PANTHER" id="PTHR34597:SF3">
    <property type="entry name" value="OUTER MEMBRANE TRANSPORTER CDIB"/>
    <property type="match status" value="1"/>
</dbReference>
<dbReference type="Gene3D" id="2.40.160.50">
    <property type="entry name" value="membrane protein fhac: a member of the omp85/tpsb transporter family"/>
    <property type="match status" value="1"/>
</dbReference>